<sequence>MKNSATFPALTRIIAIPAILFAAGIFAFSPVATAQVSVTTVHELPKGAKTVKADKSVKASAKSAVDADAARANAPLLPAVFAGWQQSGSPQALTDSSHADSANAAALKEYGFTDGLLGNYSRGSETVTIRALRFSDASGAYGAYSFYRASAWPKVEIGAGAASDNKRVLFWTGNILIDANFSQVSAMTASELRDMASQLPIPSGTRNLPPPILGDLPQRDIQGQSTHYALGPAGYTGPAAQSASPAVLPVSLIGFDHGAEAITAGYALTSGPATLTLLSYPTPQIAEAQEKLISDYIHAGNTPQHPWTKPLQDSNPTAVAVRRSGPLVAIVSGDPIKDDAMKLLQSVHYEVEMSAIPGSPTNEIQNYAHLILGIVLLVVVMFGIAVVIGISLGSGRAIFRVMRGKPASVMNDDDFIRLDLKE</sequence>
<name>A0ABW1E9P9_9BACT</name>
<reference evidence="4" key="1">
    <citation type="journal article" date="2019" name="Int. J. Syst. Evol. Microbiol.">
        <title>The Global Catalogue of Microorganisms (GCM) 10K type strain sequencing project: providing services to taxonomists for standard genome sequencing and annotation.</title>
        <authorList>
            <consortium name="The Broad Institute Genomics Platform"/>
            <consortium name="The Broad Institute Genome Sequencing Center for Infectious Disease"/>
            <person name="Wu L."/>
            <person name="Ma J."/>
        </authorList>
    </citation>
    <scope>NUCLEOTIDE SEQUENCE [LARGE SCALE GENOMIC DNA]</scope>
    <source>
        <strain evidence="4">JCM 4087</strain>
    </source>
</reference>
<keyword evidence="1" id="KW-0812">Transmembrane</keyword>
<protein>
    <submittedName>
        <fullName evidence="3">DUF6599 family protein</fullName>
    </submittedName>
</protein>
<feature type="chain" id="PRO_5046321469" evidence="2">
    <location>
        <begin position="35"/>
        <end position="422"/>
    </location>
</feature>
<keyword evidence="1" id="KW-1133">Transmembrane helix</keyword>
<dbReference type="Pfam" id="PF20244">
    <property type="entry name" value="DUF6599"/>
    <property type="match status" value="1"/>
</dbReference>
<feature type="transmembrane region" description="Helical" evidence="1">
    <location>
        <begin position="367"/>
        <end position="393"/>
    </location>
</feature>
<keyword evidence="2" id="KW-0732">Signal</keyword>
<gene>
    <name evidence="3" type="ORF">ACFPT7_01985</name>
</gene>
<accession>A0ABW1E9P9</accession>
<dbReference type="InterPro" id="IPR046534">
    <property type="entry name" value="DUF6599"/>
</dbReference>
<dbReference type="Proteomes" id="UP001596091">
    <property type="component" value="Unassembled WGS sequence"/>
</dbReference>
<keyword evidence="1" id="KW-0472">Membrane</keyword>
<evidence type="ECO:0000256" key="1">
    <source>
        <dbReference type="SAM" id="Phobius"/>
    </source>
</evidence>
<dbReference type="RefSeq" id="WP_263334540.1">
    <property type="nucleotide sequence ID" value="NZ_JAGSYH010000002.1"/>
</dbReference>
<evidence type="ECO:0000256" key="2">
    <source>
        <dbReference type="SAM" id="SignalP"/>
    </source>
</evidence>
<comment type="caution">
    <text evidence="3">The sequence shown here is derived from an EMBL/GenBank/DDBJ whole genome shotgun (WGS) entry which is preliminary data.</text>
</comment>
<organism evidence="3 4">
    <name type="scientific">Acidicapsa dinghuensis</name>
    <dbReference type="NCBI Taxonomy" id="2218256"/>
    <lineage>
        <taxon>Bacteria</taxon>
        <taxon>Pseudomonadati</taxon>
        <taxon>Acidobacteriota</taxon>
        <taxon>Terriglobia</taxon>
        <taxon>Terriglobales</taxon>
        <taxon>Acidobacteriaceae</taxon>
        <taxon>Acidicapsa</taxon>
    </lineage>
</organism>
<feature type="signal peptide" evidence="2">
    <location>
        <begin position="1"/>
        <end position="34"/>
    </location>
</feature>
<proteinExistence type="predicted"/>
<keyword evidence="4" id="KW-1185">Reference proteome</keyword>
<evidence type="ECO:0000313" key="4">
    <source>
        <dbReference type="Proteomes" id="UP001596091"/>
    </source>
</evidence>
<dbReference type="EMBL" id="JBHSPH010000001">
    <property type="protein sequence ID" value="MFC5861056.1"/>
    <property type="molecule type" value="Genomic_DNA"/>
</dbReference>
<evidence type="ECO:0000313" key="3">
    <source>
        <dbReference type="EMBL" id="MFC5861056.1"/>
    </source>
</evidence>